<dbReference type="Pfam" id="PF11559">
    <property type="entry name" value="ADIP"/>
    <property type="match status" value="1"/>
</dbReference>
<evidence type="ECO:0000256" key="1">
    <source>
        <dbReference type="ARBA" id="ARBA00004282"/>
    </source>
</evidence>
<keyword evidence="5" id="KW-0130">Cell adhesion</keyword>
<dbReference type="Proteomes" id="UP000007148">
    <property type="component" value="Unassembled WGS sequence"/>
</dbReference>
<dbReference type="PANTHER" id="PTHR46507">
    <property type="entry name" value="AFADIN- AND ALPHA-ACTININ-BINDING PROTEIN"/>
    <property type="match status" value="1"/>
</dbReference>
<evidence type="ECO:0000313" key="11">
    <source>
        <dbReference type="EMBL" id="CCA68032.1"/>
    </source>
</evidence>
<sequence>MAATPFLSRVVQFDDVSMSLMESPAAPTSIDYLNGQLVAHGFTHGRGLNLADLRGQDQQMVLKCLSNMLGQRLDDMRRAEQLSGKYKTLSYDHERLLEQHRAAKEAAAQAEREMETGKAKVESAQKRLEAEEAAHKKSKDDFQRLKMAMQYLRTTTANDVKRKEKEIEKMTERWSRIANEQVKLGAIGSGMVCANLLPEQVASEKKTDIWEAALAESEAARLRLLKENDALRDVIVACANALVSLHHSTLEAINKVELEEPELILSDVLFLSDPGSTQAETAQNKLRELFANLREVLSQVSSIGKSRRQSLKQREEDAHQIMALQQANVALQAQLEEAQAAMRAQGQELLEQFVTDARFAAGQRYAADISTDLIGTPDKAAVLSELESQRQRLEDEREKHTEAALALGREKAALEAERLQFLEEKRAFMVQSILDDLPPTPDASGKAQPEPVKSVEEPKPAVVPQSSLSQPHVPSTQSMVTQDIKIVSVVPALQQPPALDMERVAVGTSTTPTTEEELSPTSPTEQRSNTKPTIRPPAVPPRFRMQKTPKRRIHPQARSAHKYSPAVPSPLSRMIQATESPPSSPESKAQRAASRPPVIAEEDESDQGHEDIKVFEEIKAVAEEIEVVAVDKPVEPRAGSLSPLSRIMNMGLSPAIAPTLAISSFPGLLGTGSLTQNLAKSRQPIKGFGDMPGGFQLGTAIDPQSSTSNSAPVVPKKAKATTITKQRLPPPPKKVFGENHPRTSKESTSSSGSAPSTSDGRSSAASNKKSTTSAVPRVRGKATAPPTDKENVKKPAPTKPVVTRKPVSVVTRPAAPKAAPAIKKGTAPARSAPTRLKT</sequence>
<feature type="coiled-coil region" evidence="9">
    <location>
        <begin position="279"/>
        <end position="348"/>
    </location>
</feature>
<evidence type="ECO:0000256" key="8">
    <source>
        <dbReference type="ARBA" id="ARBA00023212"/>
    </source>
</evidence>
<keyword evidence="4" id="KW-0963">Cytoplasm</keyword>
<feature type="compositionally biased region" description="Low complexity" evidence="10">
    <location>
        <begin position="813"/>
        <end position="829"/>
    </location>
</feature>
<dbReference type="InterPro" id="IPR021622">
    <property type="entry name" value="Afadin/alpha-actinin-bd"/>
</dbReference>
<dbReference type="OrthoDB" id="312015at2759"/>
<dbReference type="AlphaFoldDB" id="G4T9N1"/>
<evidence type="ECO:0000313" key="12">
    <source>
        <dbReference type="Proteomes" id="UP000007148"/>
    </source>
</evidence>
<feature type="region of interest" description="Disordered" evidence="10">
    <location>
        <begin position="435"/>
        <end position="477"/>
    </location>
</feature>
<organism evidence="11 12">
    <name type="scientific">Serendipita indica (strain DSM 11827)</name>
    <name type="common">Root endophyte fungus</name>
    <name type="synonym">Piriformospora indica</name>
    <dbReference type="NCBI Taxonomy" id="1109443"/>
    <lineage>
        <taxon>Eukaryota</taxon>
        <taxon>Fungi</taxon>
        <taxon>Dikarya</taxon>
        <taxon>Basidiomycota</taxon>
        <taxon>Agaricomycotina</taxon>
        <taxon>Agaricomycetes</taxon>
        <taxon>Sebacinales</taxon>
        <taxon>Serendipitaceae</taxon>
        <taxon>Serendipita</taxon>
    </lineage>
</organism>
<feature type="compositionally biased region" description="Polar residues" evidence="10">
    <location>
        <begin position="702"/>
        <end position="711"/>
    </location>
</feature>
<evidence type="ECO:0000256" key="2">
    <source>
        <dbReference type="ARBA" id="ARBA00004300"/>
    </source>
</evidence>
<feature type="region of interest" description="Disordered" evidence="10">
    <location>
        <begin position="507"/>
        <end position="609"/>
    </location>
</feature>
<evidence type="ECO:0000256" key="4">
    <source>
        <dbReference type="ARBA" id="ARBA00022490"/>
    </source>
</evidence>
<dbReference type="OMA" id="EIHARDQ"/>
<proteinExistence type="inferred from homology"/>
<dbReference type="InterPro" id="IPR052300">
    <property type="entry name" value="Adhesion_Centrosome_assoc"/>
</dbReference>
<name>G4T9N1_SERID</name>
<evidence type="ECO:0000256" key="7">
    <source>
        <dbReference type="ARBA" id="ARBA00023054"/>
    </source>
</evidence>
<dbReference type="GO" id="GO:0036064">
    <property type="term" value="C:ciliary basal body"/>
    <property type="evidence" value="ECO:0007669"/>
    <property type="project" value="TreeGrafter"/>
</dbReference>
<reference evidence="11 12" key="1">
    <citation type="journal article" date="2011" name="PLoS Pathog.">
        <title>Endophytic Life Strategies Decoded by Genome and Transcriptome Analyses of the Mutualistic Root Symbiont Piriformospora indica.</title>
        <authorList>
            <person name="Zuccaro A."/>
            <person name="Lahrmann U."/>
            <person name="Guldener U."/>
            <person name="Langen G."/>
            <person name="Pfiffi S."/>
            <person name="Biedenkopf D."/>
            <person name="Wong P."/>
            <person name="Samans B."/>
            <person name="Grimm C."/>
            <person name="Basiewicz M."/>
            <person name="Murat C."/>
            <person name="Martin F."/>
            <person name="Kogel K.H."/>
        </authorList>
    </citation>
    <scope>NUCLEOTIDE SEQUENCE [LARGE SCALE GENOMIC DNA]</scope>
    <source>
        <strain evidence="11 12">DSM 11827</strain>
    </source>
</reference>
<keyword evidence="7 9" id="KW-0175">Coiled coil</keyword>
<protein>
    <submittedName>
        <fullName evidence="11">Uncharacterized protein</fullName>
    </submittedName>
</protein>
<comment type="caution">
    <text evidence="11">The sequence shown here is derived from an EMBL/GenBank/DDBJ whole genome shotgun (WGS) entry which is preliminary data.</text>
</comment>
<feature type="compositionally biased region" description="Basic residues" evidence="10">
    <location>
        <begin position="544"/>
        <end position="561"/>
    </location>
</feature>
<comment type="subcellular location">
    <subcellularLocation>
        <location evidence="1">Cell junction</location>
    </subcellularLocation>
    <subcellularLocation>
        <location evidence="2">Cytoplasm</location>
        <location evidence="2">Cytoskeleton</location>
        <location evidence="2">Microtubule organizing center</location>
        <location evidence="2">Centrosome</location>
    </subcellularLocation>
</comment>
<dbReference type="PANTHER" id="PTHR46507:SF4">
    <property type="entry name" value="SSX FAMILY MEMBER 2 INTERACTING PROTEIN"/>
    <property type="match status" value="1"/>
</dbReference>
<keyword evidence="8" id="KW-0206">Cytoskeleton</keyword>
<feature type="compositionally biased region" description="Polar residues" evidence="10">
    <location>
        <begin position="465"/>
        <end position="477"/>
    </location>
</feature>
<dbReference type="eggNOG" id="ENOG502QQJF">
    <property type="taxonomic scope" value="Eukaryota"/>
</dbReference>
<evidence type="ECO:0000256" key="3">
    <source>
        <dbReference type="ARBA" id="ARBA00009291"/>
    </source>
</evidence>
<dbReference type="EMBL" id="CAFZ01000024">
    <property type="protein sequence ID" value="CCA68032.1"/>
    <property type="molecule type" value="Genomic_DNA"/>
</dbReference>
<feature type="coiled-coil region" evidence="9">
    <location>
        <begin position="379"/>
        <end position="417"/>
    </location>
</feature>
<accession>G4T9N1</accession>
<evidence type="ECO:0000256" key="9">
    <source>
        <dbReference type="SAM" id="Coils"/>
    </source>
</evidence>
<gene>
    <name evidence="11" type="ORF">PIIN_01899</name>
</gene>
<feature type="compositionally biased region" description="Low complexity" evidence="10">
    <location>
        <begin position="508"/>
        <end position="525"/>
    </location>
</feature>
<evidence type="ECO:0000256" key="10">
    <source>
        <dbReference type="SAM" id="MobiDB-lite"/>
    </source>
</evidence>
<dbReference type="GO" id="GO:0007155">
    <property type="term" value="P:cell adhesion"/>
    <property type="evidence" value="ECO:0007669"/>
    <property type="project" value="UniProtKB-KW"/>
</dbReference>
<keyword evidence="6" id="KW-0965">Cell junction</keyword>
<dbReference type="HOGENOM" id="CLU_339217_0_0_1"/>
<dbReference type="GO" id="GO:0035735">
    <property type="term" value="P:intraciliary transport involved in cilium assembly"/>
    <property type="evidence" value="ECO:0007669"/>
    <property type="project" value="TreeGrafter"/>
</dbReference>
<comment type="similarity">
    <text evidence="3">Belongs to the ADIP family.</text>
</comment>
<keyword evidence="12" id="KW-1185">Reference proteome</keyword>
<feature type="coiled-coil region" evidence="9">
    <location>
        <begin position="93"/>
        <end position="180"/>
    </location>
</feature>
<dbReference type="STRING" id="1109443.G4T9N1"/>
<feature type="compositionally biased region" description="Polar residues" evidence="10">
    <location>
        <begin position="575"/>
        <end position="587"/>
    </location>
</feature>
<evidence type="ECO:0000256" key="5">
    <source>
        <dbReference type="ARBA" id="ARBA00022889"/>
    </source>
</evidence>
<dbReference type="InParanoid" id="G4T9N1"/>
<feature type="region of interest" description="Disordered" evidence="10">
    <location>
        <begin position="683"/>
        <end position="838"/>
    </location>
</feature>
<evidence type="ECO:0000256" key="6">
    <source>
        <dbReference type="ARBA" id="ARBA00022949"/>
    </source>
</evidence>
<feature type="compositionally biased region" description="Low complexity" evidence="10">
    <location>
        <begin position="746"/>
        <end position="774"/>
    </location>
</feature>
<feature type="compositionally biased region" description="Basic and acidic residues" evidence="10">
    <location>
        <begin position="735"/>
        <end position="745"/>
    </location>
</feature>